<organism evidence="3 4">
    <name type="scientific">Physocladia obscura</name>
    <dbReference type="NCBI Taxonomy" id="109957"/>
    <lineage>
        <taxon>Eukaryota</taxon>
        <taxon>Fungi</taxon>
        <taxon>Fungi incertae sedis</taxon>
        <taxon>Chytridiomycota</taxon>
        <taxon>Chytridiomycota incertae sedis</taxon>
        <taxon>Chytridiomycetes</taxon>
        <taxon>Chytridiales</taxon>
        <taxon>Chytriomycetaceae</taxon>
        <taxon>Physocladia</taxon>
    </lineage>
</organism>
<name>A0AAD5XCW1_9FUNG</name>
<dbReference type="Gene3D" id="3.40.50.1910">
    <property type="match status" value="1"/>
</dbReference>
<protein>
    <submittedName>
        <fullName evidence="3">Vesicle trafficking between the ER and Golgi</fullName>
    </submittedName>
</protein>
<evidence type="ECO:0000256" key="2">
    <source>
        <dbReference type="SAM" id="MobiDB-lite"/>
    </source>
</evidence>
<comment type="caution">
    <text evidence="3">The sequence shown here is derived from an EMBL/GenBank/DDBJ whole genome shotgun (WGS) entry which is preliminary data.</text>
</comment>
<proteinExistence type="inferred from homology"/>
<feature type="region of interest" description="Disordered" evidence="2">
    <location>
        <begin position="282"/>
        <end position="301"/>
    </location>
</feature>
<dbReference type="PANTHER" id="PTHR11679">
    <property type="entry name" value="VESICLE PROTEIN SORTING-ASSOCIATED"/>
    <property type="match status" value="1"/>
</dbReference>
<dbReference type="Pfam" id="PF00995">
    <property type="entry name" value="Sec1"/>
    <property type="match status" value="1"/>
</dbReference>
<feature type="region of interest" description="Disordered" evidence="2">
    <location>
        <begin position="22"/>
        <end position="42"/>
    </location>
</feature>
<dbReference type="Gene3D" id="1.25.40.60">
    <property type="match status" value="1"/>
</dbReference>
<dbReference type="EMBL" id="JADGJH010000979">
    <property type="protein sequence ID" value="KAJ3120266.1"/>
    <property type="molecule type" value="Genomic_DNA"/>
</dbReference>
<keyword evidence="4" id="KW-1185">Reference proteome</keyword>
<dbReference type="Gene3D" id="3.90.830.10">
    <property type="entry name" value="Syntaxin Binding Protein 1, Chain A, domain 2"/>
    <property type="match status" value="1"/>
</dbReference>
<dbReference type="InterPro" id="IPR036045">
    <property type="entry name" value="Sec1-like_sf"/>
</dbReference>
<dbReference type="PIRSF" id="PIRSF005715">
    <property type="entry name" value="VPS45_Sec1"/>
    <property type="match status" value="1"/>
</dbReference>
<dbReference type="InterPro" id="IPR027482">
    <property type="entry name" value="Sec1-like_dom2"/>
</dbReference>
<dbReference type="InterPro" id="IPR001619">
    <property type="entry name" value="Sec1-like"/>
</dbReference>
<dbReference type="GO" id="GO:0016192">
    <property type="term" value="P:vesicle-mediated transport"/>
    <property type="evidence" value="ECO:0007669"/>
    <property type="project" value="InterPro"/>
</dbReference>
<evidence type="ECO:0000313" key="4">
    <source>
        <dbReference type="Proteomes" id="UP001211907"/>
    </source>
</evidence>
<feature type="compositionally biased region" description="Low complexity" evidence="2">
    <location>
        <begin position="25"/>
        <end position="42"/>
    </location>
</feature>
<gene>
    <name evidence="3" type="primary">SLY1</name>
    <name evidence="3" type="ORF">HK100_012864</name>
</gene>
<evidence type="ECO:0000256" key="1">
    <source>
        <dbReference type="ARBA" id="ARBA00009884"/>
    </source>
</evidence>
<dbReference type="Proteomes" id="UP001211907">
    <property type="component" value="Unassembled WGS sequence"/>
</dbReference>
<feature type="compositionally biased region" description="Low complexity" evidence="2">
    <location>
        <begin position="282"/>
        <end position="299"/>
    </location>
</feature>
<evidence type="ECO:0000313" key="3">
    <source>
        <dbReference type="EMBL" id="KAJ3120266.1"/>
    </source>
</evidence>
<dbReference type="InterPro" id="IPR043154">
    <property type="entry name" value="Sec-1-like_dom1"/>
</dbReference>
<comment type="similarity">
    <text evidence="1">Belongs to the STXBP/unc-18/SEC1 family.</text>
</comment>
<dbReference type="InterPro" id="IPR043127">
    <property type="entry name" value="Sec-1-like_dom3a"/>
</dbReference>
<sequence length="719" mass="78269">MLHLNNRDAFDAFAAAKRTKIATVQPQSQPQNQSQSLNQSQPQPSLQIQSVNSLQSVSANSPLPIIDIVWKVLVYDKHGQDIISPLLKVNELRECGVTVHMPLTSDRQPIPDVPAVYFVSPTRESISRIAEVRFFFILCIKVVELEIPNQDLTKNLYESYYLNFTYSISRNLLEELAAAAIATNASVQIAQVYDQYLNFISLEDRFFSLNLSESYKLLNDATSSDSVIESVTENIVNALFSVVATMGAIPIISCPRGNAAANVATKLDQRIRDHIMNSRNNNLFSESSSLPPPLSHSGSGAVSSRPVLIILDRNLDLGTMLSHTWSYSTLVHDLLDMKLNRVVIETEEKGKKIKKSFDIDANDFFWLKNSGNPFPQVAEDVNVEINRYKKDVDDVTRSSGAASLEDMDPNANAETLKYALTALPELTDRKRTLDMHMNIAAQLFAVIGGRKLDAFFAIEEALGKQTKTTILEALRDKEKGTPEDKLRLFLVYFLAQDDIPKEDLSVYEDALREVGCSMGPLTYLKGVKSFIKMAAATAGGGSGGSGSSGTGGQGSSSMGGEFFGKLGKFVEGSGVSGGIENLITGFKDLLPSRKDLASTNIVQSIMEGNSAGTSAEDYLYFDPKASRGASSSSGITMGKSSSKLGGGFNGSSSGSSPASSKIAYQQAIVFVVGGGNYLEYQNLQDYAQRSQQKKRITYGSTEIVTAHEFLAQIEALGSR</sequence>
<reference evidence="3" key="1">
    <citation type="submission" date="2020-05" db="EMBL/GenBank/DDBJ databases">
        <title>Phylogenomic resolution of chytrid fungi.</title>
        <authorList>
            <person name="Stajich J.E."/>
            <person name="Amses K."/>
            <person name="Simmons R."/>
            <person name="Seto K."/>
            <person name="Myers J."/>
            <person name="Bonds A."/>
            <person name="Quandt C.A."/>
            <person name="Barry K."/>
            <person name="Liu P."/>
            <person name="Grigoriev I."/>
            <person name="Longcore J.E."/>
            <person name="James T.Y."/>
        </authorList>
    </citation>
    <scope>NUCLEOTIDE SEQUENCE</scope>
    <source>
        <strain evidence="3">JEL0513</strain>
    </source>
</reference>
<dbReference type="AlphaFoldDB" id="A0AAD5XCW1"/>
<accession>A0AAD5XCW1</accession>
<dbReference type="Gene3D" id="3.40.50.2060">
    <property type="match status" value="1"/>
</dbReference>
<dbReference type="SUPFAM" id="SSF56815">
    <property type="entry name" value="Sec1/munc18-like (SM) proteins"/>
    <property type="match status" value="1"/>
</dbReference>